<dbReference type="InterPro" id="IPR001584">
    <property type="entry name" value="Integrase_cat-core"/>
</dbReference>
<feature type="region of interest" description="Disordered" evidence="8">
    <location>
        <begin position="462"/>
        <end position="551"/>
    </location>
</feature>
<dbReference type="InterPro" id="IPR043128">
    <property type="entry name" value="Rev_trsase/Diguanyl_cyclase"/>
</dbReference>
<protein>
    <recommendedName>
        <fullName evidence="13">Reverse transcriptase</fullName>
    </recommendedName>
</protein>
<feature type="compositionally biased region" description="Acidic residues" evidence="8">
    <location>
        <begin position="473"/>
        <end position="482"/>
    </location>
</feature>
<keyword evidence="2" id="KW-0548">Nucleotidyltransferase</keyword>
<dbReference type="CDD" id="cd01647">
    <property type="entry name" value="RT_LTR"/>
    <property type="match status" value="1"/>
</dbReference>
<dbReference type="AlphaFoldDB" id="A0A8X7MP52"/>
<sequence length="1031" mass="116235">MHFDSVFAFDRSEKGMLSSAYADPYIIKTIPHSPWIGKNIPLPKAKANEIQSIYAEAIQAGDLEPSDSPYVTPHFFVEKKNGSLRKVVDLSELNRVTIRDANIPPNIVEFTEQLAGRICYGSADAYSFFDQIALAPQSRPLTAIRTSLGLLQSTTLPQGATNSPAYAQRVSTHVFRDEIPMNAAVFVDDLIIKGPTSDYDNKLHVGTTLRRWFVEYLRTYSRCLRRYQHAGLTISGEKFIAIAPRLAMTGVIVDKEGRHADPAKVAKLEGWPCPPPDVSSLRGFLGLANYLRPFIQDFATIDEPLRKLLTGRFRWSDKATSAMRKIQQAASRHPVLSSIDYEHGGALILAVDSSTIAAGWALFQEDSNAVNGRRIIQYGSMGFGDVEQRYSQAKLELCGVYKSIRVLRYYIYGTKLILEVDAASLREMINSPDVPNAAMTRWIAYLKHFDIEVRHVPAKKHTLPDGLSRTDFENNEPAEDWPEEKIGLSAQSPRDITSENNTATYKEPRPLTETLPTENPETNKNDMTEEDESETESSTEEREGLDTSGTFDETKYTGKWLQLGRFLSSGAQHKTIADLPAPRRRWIKKQIGRYFTRDGQLFRKRENELPVLVIDDPKDKANILHEAHEAYGHRGRDAMLALLSKRVWWEKLGLDCFEHSSTCDPCQRRRHGMEREGFNPIGIPRLFTRFDMDLVDLGPGVGPKRYLIVARDALTGWPEARLLTDKTSASVRTFLEEDVIARYGSTIHTILTDNGPENAGETAWIVHHLGFNHAHSTAYNPEGNSLVERGHSPLVEGLLKASYDDRARTSDYLPSILWADRITSKRTTGFSPYELVYGMDPLLPMDVELKTFVAYDWDAIYTTSDLLATRARQLKRRTDDLETAKLRLQHARAQGRAYADEREGHQLREPIGQDELVLLYNPTHAHRAQDRWMGPYRVAKQRPGGSYHLNELDGAPYSRIVAAKHIRRYHNRPQPLDKDVPADASPPAAEKEKEAAQDLAPTTIELTNERDSIKTPNIINHLNNGITGAKE</sequence>
<dbReference type="InterPro" id="IPR043502">
    <property type="entry name" value="DNA/RNA_pol_sf"/>
</dbReference>
<dbReference type="SUPFAM" id="SSF56672">
    <property type="entry name" value="DNA/RNA polymerases"/>
    <property type="match status" value="1"/>
</dbReference>
<accession>A0A8X7MP52</accession>
<dbReference type="GO" id="GO:0015074">
    <property type="term" value="P:DNA integration"/>
    <property type="evidence" value="ECO:0007669"/>
    <property type="project" value="InterPro"/>
</dbReference>
<evidence type="ECO:0000256" key="4">
    <source>
        <dbReference type="ARBA" id="ARBA00022759"/>
    </source>
</evidence>
<dbReference type="Gene3D" id="3.30.420.10">
    <property type="entry name" value="Ribonuclease H-like superfamily/Ribonuclease H"/>
    <property type="match status" value="1"/>
</dbReference>
<dbReference type="GO" id="GO:0003964">
    <property type="term" value="F:RNA-directed DNA polymerase activity"/>
    <property type="evidence" value="ECO:0007669"/>
    <property type="project" value="UniProtKB-KW"/>
</dbReference>
<feature type="compositionally biased region" description="Polar residues" evidence="8">
    <location>
        <begin position="489"/>
        <end position="504"/>
    </location>
</feature>
<dbReference type="PANTHER" id="PTHR37984">
    <property type="entry name" value="PROTEIN CBG26694"/>
    <property type="match status" value="1"/>
</dbReference>
<reference evidence="11" key="2">
    <citation type="journal article" date="2019" name="IMA Fungus">
        <title>Genome sequencing and comparison of five Tilletia species to identify candidate genes for the detection of regulated species infecting wheat.</title>
        <authorList>
            <person name="Nguyen H.D.T."/>
            <person name="Sultana T."/>
            <person name="Kesanakurti P."/>
            <person name="Hambleton S."/>
        </authorList>
    </citation>
    <scope>NUCLEOTIDE SEQUENCE</scope>
    <source>
        <strain evidence="11">DAOMC 236426</strain>
    </source>
</reference>
<dbReference type="Proteomes" id="UP000077684">
    <property type="component" value="Unassembled WGS sequence"/>
</dbReference>
<evidence type="ECO:0000256" key="3">
    <source>
        <dbReference type="ARBA" id="ARBA00022722"/>
    </source>
</evidence>
<dbReference type="InterPro" id="IPR041588">
    <property type="entry name" value="Integrase_H2C2"/>
</dbReference>
<dbReference type="InterPro" id="IPR050951">
    <property type="entry name" value="Retrovirus_Pol_polyprotein"/>
</dbReference>
<evidence type="ECO:0000256" key="5">
    <source>
        <dbReference type="ARBA" id="ARBA00022801"/>
    </source>
</evidence>
<evidence type="ECO:0000313" key="12">
    <source>
        <dbReference type="Proteomes" id="UP000077684"/>
    </source>
</evidence>
<dbReference type="GO" id="GO:0004519">
    <property type="term" value="F:endonuclease activity"/>
    <property type="evidence" value="ECO:0007669"/>
    <property type="project" value="UniProtKB-KW"/>
</dbReference>
<keyword evidence="5" id="KW-0378">Hydrolase</keyword>
<proteinExistence type="predicted"/>
<dbReference type="InterPro" id="IPR041373">
    <property type="entry name" value="RT_RNaseH"/>
</dbReference>
<dbReference type="InterPro" id="IPR012337">
    <property type="entry name" value="RNaseH-like_sf"/>
</dbReference>
<dbReference type="Pfam" id="PF17921">
    <property type="entry name" value="Integrase_H2C2"/>
    <property type="match status" value="1"/>
</dbReference>
<feature type="compositionally biased region" description="Acidic residues" evidence="8">
    <location>
        <begin position="528"/>
        <end position="538"/>
    </location>
</feature>
<feature type="compositionally biased region" description="Low complexity" evidence="8">
    <location>
        <begin position="511"/>
        <end position="520"/>
    </location>
</feature>
<dbReference type="GO" id="GO:0016787">
    <property type="term" value="F:hydrolase activity"/>
    <property type="evidence" value="ECO:0007669"/>
    <property type="project" value="UniProtKB-KW"/>
</dbReference>
<comment type="caution">
    <text evidence="11">The sequence shown here is derived from an EMBL/GenBank/DDBJ whole genome shotgun (WGS) entry which is preliminary data.</text>
</comment>
<keyword evidence="3" id="KW-0540">Nuclease</keyword>
<name>A0A8X7MP52_9BASI</name>
<dbReference type="GO" id="GO:0005634">
    <property type="term" value="C:nucleus"/>
    <property type="evidence" value="ECO:0007669"/>
    <property type="project" value="UniProtKB-ARBA"/>
</dbReference>
<dbReference type="Pfam" id="PF17917">
    <property type="entry name" value="RT_RNaseH"/>
    <property type="match status" value="1"/>
</dbReference>
<dbReference type="CDD" id="cd09274">
    <property type="entry name" value="RNase_HI_RT_Ty3"/>
    <property type="match status" value="1"/>
</dbReference>
<evidence type="ECO:0000313" key="11">
    <source>
        <dbReference type="EMBL" id="KAE8242832.1"/>
    </source>
</evidence>
<evidence type="ECO:0000256" key="7">
    <source>
        <dbReference type="ARBA" id="ARBA00022918"/>
    </source>
</evidence>
<dbReference type="Gene3D" id="1.10.340.70">
    <property type="match status" value="1"/>
</dbReference>
<keyword evidence="12" id="KW-1185">Reference proteome</keyword>
<evidence type="ECO:0000259" key="10">
    <source>
        <dbReference type="PROSITE" id="PS50994"/>
    </source>
</evidence>
<keyword evidence="4" id="KW-0255">Endonuclease</keyword>
<dbReference type="InterPro" id="IPR036397">
    <property type="entry name" value="RNaseH_sf"/>
</dbReference>
<dbReference type="Gene3D" id="3.30.70.270">
    <property type="match status" value="2"/>
</dbReference>
<feature type="region of interest" description="Disordered" evidence="8">
    <location>
        <begin position="970"/>
        <end position="1011"/>
    </location>
</feature>
<organism evidence="11 12">
    <name type="scientific">Tilletia controversa</name>
    <name type="common">dwarf bunt fungus</name>
    <dbReference type="NCBI Taxonomy" id="13291"/>
    <lineage>
        <taxon>Eukaryota</taxon>
        <taxon>Fungi</taxon>
        <taxon>Dikarya</taxon>
        <taxon>Basidiomycota</taxon>
        <taxon>Ustilaginomycotina</taxon>
        <taxon>Exobasidiomycetes</taxon>
        <taxon>Tilletiales</taxon>
        <taxon>Tilletiaceae</taxon>
        <taxon>Tilletia</taxon>
    </lineage>
</organism>
<evidence type="ECO:0008006" key="13">
    <source>
        <dbReference type="Google" id="ProtNLM"/>
    </source>
</evidence>
<keyword evidence="6" id="KW-0694">RNA-binding</keyword>
<dbReference type="GO" id="GO:0003723">
    <property type="term" value="F:RNA binding"/>
    <property type="evidence" value="ECO:0007669"/>
    <property type="project" value="UniProtKB-KW"/>
</dbReference>
<feature type="domain" description="Integrase catalytic" evidence="10">
    <location>
        <begin position="676"/>
        <end position="840"/>
    </location>
</feature>
<dbReference type="PROSITE" id="PS50878">
    <property type="entry name" value="RT_POL"/>
    <property type="match status" value="1"/>
</dbReference>
<dbReference type="Gene3D" id="3.10.10.10">
    <property type="entry name" value="HIV Type 1 Reverse Transcriptase, subunit A, domain 1"/>
    <property type="match status" value="1"/>
</dbReference>
<reference evidence="11" key="1">
    <citation type="submission" date="2016-04" db="EMBL/GenBank/DDBJ databases">
        <authorList>
            <person name="Nguyen H.D."/>
            <person name="Samba Siva P."/>
            <person name="Cullis J."/>
            <person name="Levesque C.A."/>
            <person name="Hambleton S."/>
        </authorList>
    </citation>
    <scope>NUCLEOTIDE SEQUENCE</scope>
    <source>
        <strain evidence="11">DAOMC 236426</strain>
    </source>
</reference>
<evidence type="ECO:0000256" key="2">
    <source>
        <dbReference type="ARBA" id="ARBA00022695"/>
    </source>
</evidence>
<keyword evidence="1" id="KW-0808">Transferase</keyword>
<dbReference type="Pfam" id="PF00078">
    <property type="entry name" value="RVT_1"/>
    <property type="match status" value="1"/>
</dbReference>
<dbReference type="PROSITE" id="PS50994">
    <property type="entry name" value="INTEGRASE"/>
    <property type="match status" value="1"/>
</dbReference>
<feature type="domain" description="Reverse transcriptase" evidence="9">
    <location>
        <begin position="58"/>
        <end position="253"/>
    </location>
</feature>
<dbReference type="EMBL" id="LWDE02001027">
    <property type="protein sequence ID" value="KAE8242832.1"/>
    <property type="molecule type" value="Genomic_DNA"/>
</dbReference>
<keyword evidence="7" id="KW-0695">RNA-directed DNA polymerase</keyword>
<dbReference type="PANTHER" id="PTHR37984:SF5">
    <property type="entry name" value="PROTEIN NYNRIN-LIKE"/>
    <property type="match status" value="1"/>
</dbReference>
<evidence type="ECO:0000256" key="8">
    <source>
        <dbReference type="SAM" id="MobiDB-lite"/>
    </source>
</evidence>
<gene>
    <name evidence="11" type="ORF">A4X06_0g6736</name>
</gene>
<dbReference type="SUPFAM" id="SSF53098">
    <property type="entry name" value="Ribonuclease H-like"/>
    <property type="match status" value="1"/>
</dbReference>
<evidence type="ECO:0000256" key="1">
    <source>
        <dbReference type="ARBA" id="ARBA00022679"/>
    </source>
</evidence>
<evidence type="ECO:0000256" key="6">
    <source>
        <dbReference type="ARBA" id="ARBA00022884"/>
    </source>
</evidence>
<evidence type="ECO:0000259" key="9">
    <source>
        <dbReference type="PROSITE" id="PS50878"/>
    </source>
</evidence>
<dbReference type="InterPro" id="IPR000477">
    <property type="entry name" value="RT_dom"/>
</dbReference>